<accession>A0A8C2M530</accession>
<dbReference type="GO" id="GO:0048147">
    <property type="term" value="P:negative regulation of fibroblast proliferation"/>
    <property type="evidence" value="ECO:0007669"/>
    <property type="project" value="Ensembl"/>
</dbReference>
<name>A0A8C2M530_CRIGR</name>
<dbReference type="AlphaFoldDB" id="A0A8C2M530"/>
<dbReference type="GO" id="GO:2000271">
    <property type="term" value="P:positive regulation of fibroblast apoptotic process"/>
    <property type="evidence" value="ECO:0007669"/>
    <property type="project" value="Ensembl"/>
</dbReference>
<dbReference type="GO" id="GO:0010165">
    <property type="term" value="P:response to X-ray"/>
    <property type="evidence" value="ECO:0007669"/>
    <property type="project" value="Ensembl"/>
</dbReference>
<dbReference type="GO" id="GO:0070059">
    <property type="term" value="P:intrinsic apoptotic signaling pathway in response to endoplasmic reticulum stress"/>
    <property type="evidence" value="ECO:0007669"/>
    <property type="project" value="Ensembl"/>
</dbReference>
<dbReference type="GO" id="GO:1903749">
    <property type="term" value="P:positive regulation of establishment of protein localization to mitochondrion"/>
    <property type="evidence" value="ECO:0007669"/>
    <property type="project" value="Ensembl"/>
</dbReference>
<dbReference type="GO" id="GO:0001836">
    <property type="term" value="P:release of cytochrome c from mitochondria"/>
    <property type="evidence" value="ECO:0007669"/>
    <property type="project" value="Ensembl"/>
</dbReference>
<dbReference type="GO" id="GO:0009411">
    <property type="term" value="P:response to UV"/>
    <property type="evidence" value="ECO:0007669"/>
    <property type="project" value="Ensembl"/>
</dbReference>
<dbReference type="PANTHER" id="PTHR14299:SF0">
    <property type="entry name" value="PHORBOL-12-MYRISTATE-13-ACETATE-INDUCED PROTEIN 1"/>
    <property type="match status" value="1"/>
</dbReference>
<feature type="region of interest" description="Disordered" evidence="1">
    <location>
        <begin position="40"/>
        <end position="61"/>
    </location>
</feature>
<dbReference type="GO" id="GO:0044346">
    <property type="term" value="P:fibroblast apoptotic process"/>
    <property type="evidence" value="ECO:0007669"/>
    <property type="project" value="Ensembl"/>
</dbReference>
<evidence type="ECO:0000313" key="3">
    <source>
        <dbReference type="Proteomes" id="UP000694386"/>
    </source>
</evidence>
<dbReference type="GO" id="GO:0005739">
    <property type="term" value="C:mitochondrion"/>
    <property type="evidence" value="ECO:0007669"/>
    <property type="project" value="Ensembl"/>
</dbReference>
<evidence type="ECO:0000313" key="2">
    <source>
        <dbReference type="Ensembl" id="ENSCGRP00001013135.1"/>
    </source>
</evidence>
<dbReference type="InterPro" id="IPR024140">
    <property type="entry name" value="Noxa"/>
</dbReference>
<proteinExistence type="predicted"/>
<dbReference type="PANTHER" id="PTHR14299">
    <property type="entry name" value="PHORBOL-12-MYRISTATE-13-ACETATE-INDUCED PROTEIN 1"/>
    <property type="match status" value="1"/>
</dbReference>
<dbReference type="GO" id="GO:0043525">
    <property type="term" value="P:positive regulation of neuron apoptotic process"/>
    <property type="evidence" value="ECO:0007669"/>
    <property type="project" value="Ensembl"/>
</dbReference>
<evidence type="ECO:0000256" key="1">
    <source>
        <dbReference type="SAM" id="MobiDB-lite"/>
    </source>
</evidence>
<dbReference type="GO" id="GO:0010917">
    <property type="term" value="P:negative regulation of mitochondrial membrane potential"/>
    <property type="evidence" value="ECO:0007669"/>
    <property type="project" value="Ensembl"/>
</dbReference>
<sequence length="96" mass="11214">MLQRVARAELAPEFVAQLRRIGDKLSSEWCEPYITAPLSEMPNKKTRKSETRSPSPMRVPKDVEDECIHQLRRIGDKQNFRQKLLNFITKLFSLVT</sequence>
<dbReference type="Ensembl" id="ENSCGRT00001017372.1">
    <property type="protein sequence ID" value="ENSCGRP00001013135.1"/>
    <property type="gene ID" value="ENSCGRG00001014355.1"/>
</dbReference>
<organism evidence="2 3">
    <name type="scientific">Cricetulus griseus</name>
    <name type="common">Chinese hamster</name>
    <name type="synonym">Cricetulus barabensis griseus</name>
    <dbReference type="NCBI Taxonomy" id="10029"/>
    <lineage>
        <taxon>Eukaryota</taxon>
        <taxon>Metazoa</taxon>
        <taxon>Chordata</taxon>
        <taxon>Craniata</taxon>
        <taxon>Vertebrata</taxon>
        <taxon>Euteleostomi</taxon>
        <taxon>Mammalia</taxon>
        <taxon>Eutheria</taxon>
        <taxon>Euarchontoglires</taxon>
        <taxon>Glires</taxon>
        <taxon>Rodentia</taxon>
        <taxon>Myomorpha</taxon>
        <taxon>Muroidea</taxon>
        <taxon>Cricetidae</taxon>
        <taxon>Cricetinae</taxon>
        <taxon>Cricetulus</taxon>
    </lineage>
</organism>
<dbReference type="GO" id="GO:0043029">
    <property type="term" value="P:T cell homeostasis"/>
    <property type="evidence" value="ECO:0007669"/>
    <property type="project" value="Ensembl"/>
</dbReference>
<dbReference type="Proteomes" id="UP000694386">
    <property type="component" value="Unplaced"/>
</dbReference>
<dbReference type="GO" id="GO:0042771">
    <property type="term" value="P:intrinsic apoptotic signaling pathway in response to DNA damage by p53 class mediator"/>
    <property type="evidence" value="ECO:0007669"/>
    <property type="project" value="Ensembl"/>
</dbReference>
<dbReference type="GO" id="GO:0043517">
    <property type="term" value="P:positive regulation of DNA damage response, signal transduction by p53 class mediator"/>
    <property type="evidence" value="ECO:0007669"/>
    <property type="project" value="Ensembl"/>
</dbReference>
<reference evidence="2" key="1">
    <citation type="submission" date="2025-08" db="UniProtKB">
        <authorList>
            <consortium name="Ensembl"/>
        </authorList>
    </citation>
    <scope>IDENTIFICATION</scope>
</reference>
<protein>
    <submittedName>
        <fullName evidence="2">Phorbol-12-myristate-13-acetate-induced protein 1</fullName>
    </submittedName>
</protein>
<reference evidence="2" key="2">
    <citation type="submission" date="2025-09" db="UniProtKB">
        <authorList>
            <consortium name="Ensembl"/>
        </authorList>
    </citation>
    <scope>IDENTIFICATION</scope>
</reference>
<dbReference type="Pfam" id="PF15150">
    <property type="entry name" value="PMAIP1"/>
    <property type="match status" value="1"/>
</dbReference>